<evidence type="ECO:0000313" key="4">
    <source>
        <dbReference type="Proteomes" id="UP000192366"/>
    </source>
</evidence>
<feature type="domain" description="DUF222" evidence="2">
    <location>
        <begin position="347"/>
        <end position="484"/>
    </location>
</feature>
<dbReference type="EMBL" id="MVHJ01000014">
    <property type="protein sequence ID" value="ORA03724.1"/>
    <property type="molecule type" value="Genomic_DNA"/>
</dbReference>
<feature type="domain" description="DUF222" evidence="2">
    <location>
        <begin position="46"/>
        <end position="264"/>
    </location>
</feature>
<evidence type="ECO:0000256" key="1">
    <source>
        <dbReference type="SAM" id="MobiDB-lite"/>
    </source>
</evidence>
<dbReference type="InterPro" id="IPR003870">
    <property type="entry name" value="DUF222"/>
</dbReference>
<proteinExistence type="predicted"/>
<dbReference type="OrthoDB" id="4774865at2"/>
<evidence type="ECO:0000259" key="2">
    <source>
        <dbReference type="Pfam" id="PF02720"/>
    </source>
</evidence>
<protein>
    <recommendedName>
        <fullName evidence="2">DUF222 domain-containing protein</fullName>
    </recommendedName>
</protein>
<feature type="region of interest" description="Disordered" evidence="1">
    <location>
        <begin position="573"/>
        <end position="594"/>
    </location>
</feature>
<evidence type="ECO:0000313" key="3">
    <source>
        <dbReference type="EMBL" id="ORA03724.1"/>
    </source>
</evidence>
<dbReference type="InterPro" id="IPR003615">
    <property type="entry name" value="HNH_nuc"/>
</dbReference>
<feature type="compositionally biased region" description="Low complexity" evidence="1">
    <location>
        <begin position="294"/>
        <end position="309"/>
    </location>
</feature>
<feature type="compositionally biased region" description="Basic and acidic residues" evidence="1">
    <location>
        <begin position="573"/>
        <end position="584"/>
    </location>
</feature>
<name>A0A1W9YUJ6_MYCBA</name>
<dbReference type="AlphaFoldDB" id="A0A1W9YUJ6"/>
<dbReference type="STRING" id="564198.BST17_17805"/>
<feature type="compositionally biased region" description="Low complexity" evidence="1">
    <location>
        <begin position="245"/>
        <end position="255"/>
    </location>
</feature>
<keyword evidence="4" id="KW-1185">Reference proteome</keyword>
<dbReference type="CDD" id="cd00085">
    <property type="entry name" value="HNHc"/>
    <property type="match status" value="1"/>
</dbReference>
<reference evidence="3 4" key="1">
    <citation type="submission" date="2017-02" db="EMBL/GenBank/DDBJ databases">
        <title>The new phylogeny of genus Mycobacterium.</title>
        <authorList>
            <person name="Tortoli E."/>
            <person name="Trovato A."/>
            <person name="Cirillo D.M."/>
        </authorList>
    </citation>
    <scope>NUCLEOTIDE SEQUENCE [LARGE SCALE GENOMIC DNA]</scope>
    <source>
        <strain evidence="3 4">DSM 45578</strain>
    </source>
</reference>
<feature type="compositionally biased region" description="Acidic residues" evidence="1">
    <location>
        <begin position="585"/>
        <end position="594"/>
    </location>
</feature>
<dbReference type="Proteomes" id="UP000192366">
    <property type="component" value="Unassembled WGS sequence"/>
</dbReference>
<organism evidence="3 4">
    <name type="scientific">Mycolicibacterium bacteremicum</name>
    <name type="common">Mycobacterium bacteremicum</name>
    <dbReference type="NCBI Taxonomy" id="564198"/>
    <lineage>
        <taxon>Bacteria</taxon>
        <taxon>Bacillati</taxon>
        <taxon>Actinomycetota</taxon>
        <taxon>Actinomycetes</taxon>
        <taxon>Mycobacteriales</taxon>
        <taxon>Mycobacteriaceae</taxon>
        <taxon>Mycolicibacterium</taxon>
    </lineage>
</organism>
<comment type="caution">
    <text evidence="3">The sequence shown here is derived from an EMBL/GenBank/DDBJ whole genome shotgun (WGS) entry which is preliminary data.</text>
</comment>
<sequence length="594" mass="62451">MIGDVVGSGAAVDAAMSDRAASTKALLDADFTAFDTAELLALQSAREAHSRQDEAIDHRLLAELMGRATPHEIGGNTWADVLATRMRLSAQEAARRVRRAKELAPRQSITGETLDPALGLCAHALAEGQIGEGHVAVIAEAVRLAAKYVDASKCAELEATLVPLARVSSPETVHAAAVTALYLMNQDGHGPDIVRHKRGITVGKQDADGLTRISGWVDPELAAYLGTVNDTWARPGVNNPEDPDSPANPDSADADTAVDSQADAETGAQAGIGSEPKDTAAQPDPTTASGQPDSTTPSGASATSGAEPETPASNPAAEPETPGAQPPPDPSALWEQLPLPTTLDELADRITAVEAAAAAAATPAPKLPPLTGPAARDTRSLAQRQHDALKAVLRDTIASGRLGQHNGLPVTVVVSTTLAELEAAAGIAVTGTGTLMPMPDLIRLAEHAHHYLVVYRHHTAEPLYLGRTKRLATRAQRLLLHNRDRGCTRPGCTRCANRCQAHHADPSWKNGGRTDAPTLALGCPPDNQLAELGWTTKIDPTTGRVHWHPPPLMDTGGDTINHHFHPEELLSHPEELLERHKPSEDEPEDGGDGG</sequence>
<feature type="compositionally biased region" description="Polar residues" evidence="1">
    <location>
        <begin position="284"/>
        <end position="293"/>
    </location>
</feature>
<accession>A0A1W9YUJ6</accession>
<dbReference type="RefSeq" id="WP_083060213.1">
    <property type="nucleotide sequence ID" value="NZ_JACKVM010000014.1"/>
</dbReference>
<feature type="region of interest" description="Disordered" evidence="1">
    <location>
        <begin position="358"/>
        <end position="382"/>
    </location>
</feature>
<dbReference type="Pfam" id="PF02720">
    <property type="entry name" value="DUF222"/>
    <property type="match status" value="2"/>
</dbReference>
<feature type="region of interest" description="Disordered" evidence="1">
    <location>
        <begin position="233"/>
        <end position="335"/>
    </location>
</feature>
<gene>
    <name evidence="3" type="ORF">BST17_17805</name>
</gene>